<protein>
    <submittedName>
        <fullName evidence="1">Uncharacterized protein</fullName>
    </submittedName>
</protein>
<comment type="caution">
    <text evidence="1">The sequence shown here is derived from an EMBL/GenBank/DDBJ whole genome shotgun (WGS) entry which is preliminary data.</text>
</comment>
<reference evidence="1 2" key="1">
    <citation type="journal article" date="2019" name="Genome Biol. Evol.">
        <title>Insights into the evolution of the New World diploid cottons (Gossypium, subgenus Houzingenia) based on genome sequencing.</title>
        <authorList>
            <person name="Grover C.E."/>
            <person name="Arick M.A. 2nd"/>
            <person name="Thrash A."/>
            <person name="Conover J.L."/>
            <person name="Sanders W.S."/>
            <person name="Peterson D.G."/>
            <person name="Frelichowski J.E."/>
            <person name="Scheffler J.A."/>
            <person name="Scheffler B.E."/>
            <person name="Wendel J.F."/>
        </authorList>
    </citation>
    <scope>NUCLEOTIDE SEQUENCE [LARGE SCALE GENOMIC DNA]</scope>
    <source>
        <strain evidence="1">8</strain>
        <tissue evidence="1">Leaf</tissue>
    </source>
</reference>
<proteinExistence type="predicted"/>
<evidence type="ECO:0000313" key="1">
    <source>
        <dbReference type="EMBL" id="MBA0777912.1"/>
    </source>
</evidence>
<accession>A0A7J9EXX3</accession>
<evidence type="ECO:0000313" key="2">
    <source>
        <dbReference type="Proteomes" id="UP000593568"/>
    </source>
</evidence>
<name>A0A7J9EXX3_9ROSI</name>
<gene>
    <name evidence="1" type="ORF">Gotri_005861</name>
</gene>
<dbReference type="EMBL" id="JABEZW010000010">
    <property type="protein sequence ID" value="MBA0777912.1"/>
    <property type="molecule type" value="Genomic_DNA"/>
</dbReference>
<keyword evidence="2" id="KW-1185">Reference proteome</keyword>
<sequence length="41" mass="4813">MAVLQLPPGTPLADHQVLQRRVMEDNGRDGWELRWLPEFHC</sequence>
<dbReference type="AlphaFoldDB" id="A0A7J9EXX3"/>
<organism evidence="1 2">
    <name type="scientific">Gossypium trilobum</name>
    <dbReference type="NCBI Taxonomy" id="34281"/>
    <lineage>
        <taxon>Eukaryota</taxon>
        <taxon>Viridiplantae</taxon>
        <taxon>Streptophyta</taxon>
        <taxon>Embryophyta</taxon>
        <taxon>Tracheophyta</taxon>
        <taxon>Spermatophyta</taxon>
        <taxon>Magnoliopsida</taxon>
        <taxon>eudicotyledons</taxon>
        <taxon>Gunneridae</taxon>
        <taxon>Pentapetalae</taxon>
        <taxon>rosids</taxon>
        <taxon>malvids</taxon>
        <taxon>Malvales</taxon>
        <taxon>Malvaceae</taxon>
        <taxon>Malvoideae</taxon>
        <taxon>Gossypium</taxon>
    </lineage>
</organism>
<dbReference type="Proteomes" id="UP000593568">
    <property type="component" value="Unassembled WGS sequence"/>
</dbReference>